<evidence type="ECO:0000256" key="5">
    <source>
        <dbReference type="ARBA" id="ARBA00022741"/>
    </source>
</evidence>
<dbReference type="STRING" id="560819.SAMN05428998_101459"/>
<evidence type="ECO:0000256" key="2">
    <source>
        <dbReference type="ARBA" id="ARBA00022571"/>
    </source>
</evidence>
<dbReference type="InterPro" id="IPR041727">
    <property type="entry name" value="NAGK-C"/>
</dbReference>
<dbReference type="PANTHER" id="PTHR23342">
    <property type="entry name" value="N-ACETYLGLUTAMATE SYNTHASE"/>
    <property type="match status" value="1"/>
</dbReference>
<comment type="subcellular location">
    <subcellularLocation>
        <location evidence="9">Cytoplasm</location>
    </subcellularLocation>
</comment>
<dbReference type="CDD" id="cd04250">
    <property type="entry name" value="AAK_NAGK-C"/>
    <property type="match status" value="1"/>
</dbReference>
<feature type="binding site" evidence="9">
    <location>
        <position position="95"/>
    </location>
    <ligand>
        <name>substrate</name>
    </ligand>
</feature>
<dbReference type="PRINTS" id="PR00474">
    <property type="entry name" value="GLU5KINASE"/>
</dbReference>
<dbReference type="GO" id="GO:0005524">
    <property type="term" value="F:ATP binding"/>
    <property type="evidence" value="ECO:0007669"/>
    <property type="project" value="UniProtKB-UniRule"/>
</dbReference>
<evidence type="ECO:0000256" key="1">
    <source>
        <dbReference type="ARBA" id="ARBA00004828"/>
    </source>
</evidence>
<dbReference type="PIRSF" id="PIRSF000728">
    <property type="entry name" value="NAGK"/>
    <property type="match status" value="1"/>
</dbReference>
<feature type="site" description="Transition state stabilizer" evidence="9">
    <location>
        <position position="38"/>
    </location>
</feature>
<dbReference type="Gene3D" id="3.40.1160.10">
    <property type="entry name" value="Acetylglutamate kinase-like"/>
    <property type="match status" value="1"/>
</dbReference>
<accession>A0A1Y6B4S7</accession>
<evidence type="ECO:0000256" key="3">
    <source>
        <dbReference type="ARBA" id="ARBA00022605"/>
    </source>
</evidence>
<keyword evidence="6 9" id="KW-0418">Kinase</keyword>
<dbReference type="InterPro" id="IPR037528">
    <property type="entry name" value="ArgB"/>
</dbReference>
<dbReference type="EMBL" id="FWZX01000001">
    <property type="protein sequence ID" value="SME92046.1"/>
    <property type="molecule type" value="Genomic_DNA"/>
</dbReference>
<dbReference type="InterPro" id="IPR036393">
    <property type="entry name" value="AceGlu_kinase-like_sf"/>
</dbReference>
<keyword evidence="12" id="KW-1185">Reference proteome</keyword>
<comment type="catalytic activity">
    <reaction evidence="8 9">
        <text>N-acetyl-L-glutamate + ATP = N-acetyl-L-glutamyl 5-phosphate + ADP</text>
        <dbReference type="Rhea" id="RHEA:14629"/>
        <dbReference type="ChEBI" id="CHEBI:30616"/>
        <dbReference type="ChEBI" id="CHEBI:44337"/>
        <dbReference type="ChEBI" id="CHEBI:57936"/>
        <dbReference type="ChEBI" id="CHEBI:456216"/>
        <dbReference type="EC" id="2.7.2.8"/>
    </reaction>
</comment>
<keyword evidence="3 9" id="KW-0028">Amino-acid biosynthesis</keyword>
<sequence length="302" mass="32010">MTTHRNIAETKNWLRTAETITEALPFMRRYAGKNVVVKYGGHAMGDKKLADVFARDVVLLRQVGVNPIVVHGGGPQIGDMLKRLAVKSEFVDGLRVTDAETVDIVEMVLSGSINKSIVAAINEAGGTAIGLSGKDGGLIQARKLRRTKRDPESNIEKILDLGFVGEPRVVNPQVLENLQQAGMIPVIAPIGIGAGGETYNINADTVAGAVAGAVGATRLLLLTDVAGVLDKEGRLIEELSVEDVARLQADGTISGGMIPKLETCVQAVQEGVEAAVILDGRVPHAMLLEIFTDRGIGTLIKR</sequence>
<dbReference type="RefSeq" id="WP_085120798.1">
    <property type="nucleotide sequence ID" value="NZ_FWZX01000001.1"/>
</dbReference>
<feature type="binding site" evidence="9">
    <location>
        <begin position="73"/>
        <end position="74"/>
    </location>
    <ligand>
        <name>substrate</name>
    </ligand>
</feature>
<dbReference type="PANTHER" id="PTHR23342:SF0">
    <property type="entry name" value="N-ACETYLGLUTAMATE SYNTHASE, MITOCHONDRIAL"/>
    <property type="match status" value="1"/>
</dbReference>
<dbReference type="Pfam" id="PF00696">
    <property type="entry name" value="AA_kinase"/>
    <property type="match status" value="1"/>
</dbReference>
<keyword evidence="2 9" id="KW-0055">Arginine biosynthesis</keyword>
<dbReference type="EC" id="2.7.2.8" evidence="9"/>
<reference evidence="11 12" key="1">
    <citation type="submission" date="2017-04" db="EMBL/GenBank/DDBJ databases">
        <authorList>
            <person name="Afonso C.L."/>
            <person name="Miller P.J."/>
            <person name="Scott M.A."/>
            <person name="Spackman E."/>
            <person name="Goraichik I."/>
            <person name="Dimitrov K.M."/>
            <person name="Suarez D.L."/>
            <person name="Swayne D.E."/>
        </authorList>
    </citation>
    <scope>NUCLEOTIDE SEQUENCE [LARGE SCALE GENOMIC DNA]</scope>
    <source>
        <strain evidence="11 12">USBA 355</strain>
    </source>
</reference>
<dbReference type="Proteomes" id="UP000192917">
    <property type="component" value="Unassembled WGS sequence"/>
</dbReference>
<dbReference type="GO" id="GO:0003991">
    <property type="term" value="F:acetylglutamate kinase activity"/>
    <property type="evidence" value="ECO:0007669"/>
    <property type="project" value="UniProtKB-UniRule"/>
</dbReference>
<keyword evidence="4 9" id="KW-0808">Transferase</keyword>
<organism evidence="11 12">
    <name type="scientific">Tistlia consotensis USBA 355</name>
    <dbReference type="NCBI Taxonomy" id="560819"/>
    <lineage>
        <taxon>Bacteria</taxon>
        <taxon>Pseudomonadati</taxon>
        <taxon>Pseudomonadota</taxon>
        <taxon>Alphaproteobacteria</taxon>
        <taxon>Rhodospirillales</taxon>
        <taxon>Rhodovibrionaceae</taxon>
        <taxon>Tistlia</taxon>
    </lineage>
</organism>
<evidence type="ECO:0000256" key="8">
    <source>
        <dbReference type="ARBA" id="ARBA00048141"/>
    </source>
</evidence>
<gene>
    <name evidence="9" type="primary">argB</name>
    <name evidence="11" type="ORF">SAMN05428998_101459</name>
</gene>
<dbReference type="InterPro" id="IPR001057">
    <property type="entry name" value="Glu/AcGlu_kinase"/>
</dbReference>
<dbReference type="GO" id="GO:0005737">
    <property type="term" value="C:cytoplasm"/>
    <property type="evidence" value="ECO:0007669"/>
    <property type="project" value="UniProtKB-SubCell"/>
</dbReference>
<keyword evidence="9" id="KW-0963">Cytoplasm</keyword>
<name>A0A1Y6B4S7_9PROT</name>
<dbReference type="InterPro" id="IPR004662">
    <property type="entry name" value="AcgluKinase_fam"/>
</dbReference>
<feature type="site" description="Transition state stabilizer" evidence="9">
    <location>
        <position position="260"/>
    </location>
</feature>
<keyword evidence="5 9" id="KW-0547">Nucleotide-binding</keyword>
<comment type="function">
    <text evidence="9">Catalyzes the ATP-dependent phosphorylation of N-acetyl-L-glutamate.</text>
</comment>
<dbReference type="UniPathway" id="UPA00068">
    <property type="reaction ID" value="UER00107"/>
</dbReference>
<feature type="binding site" evidence="9">
    <location>
        <position position="200"/>
    </location>
    <ligand>
        <name>substrate</name>
    </ligand>
</feature>
<evidence type="ECO:0000256" key="6">
    <source>
        <dbReference type="ARBA" id="ARBA00022777"/>
    </source>
</evidence>
<protein>
    <recommendedName>
        <fullName evidence="9">Acetylglutamate kinase</fullName>
        <ecNumber evidence="9">2.7.2.8</ecNumber>
    </recommendedName>
    <alternativeName>
        <fullName evidence="9">N-acetyl-L-glutamate 5-phosphotransferase</fullName>
    </alternativeName>
    <alternativeName>
        <fullName evidence="9">NAG kinase</fullName>
        <shortName evidence="9">NAGK</shortName>
    </alternativeName>
</protein>
<keyword evidence="7 9" id="KW-0067">ATP-binding</keyword>
<evidence type="ECO:0000256" key="4">
    <source>
        <dbReference type="ARBA" id="ARBA00022679"/>
    </source>
</evidence>
<evidence type="ECO:0000313" key="12">
    <source>
        <dbReference type="Proteomes" id="UP000192917"/>
    </source>
</evidence>
<dbReference type="FunFam" id="3.40.1160.10:FF:000004">
    <property type="entry name" value="Acetylglutamate kinase"/>
    <property type="match status" value="1"/>
</dbReference>
<dbReference type="GO" id="GO:0042450">
    <property type="term" value="P:L-arginine biosynthetic process via ornithine"/>
    <property type="evidence" value="ECO:0007669"/>
    <property type="project" value="UniProtKB-UniRule"/>
</dbReference>
<evidence type="ECO:0000259" key="10">
    <source>
        <dbReference type="Pfam" id="PF00696"/>
    </source>
</evidence>
<dbReference type="InterPro" id="IPR001048">
    <property type="entry name" value="Asp/Glu/Uridylate_kinase"/>
</dbReference>
<dbReference type="HAMAP" id="MF_00082">
    <property type="entry name" value="ArgB"/>
    <property type="match status" value="1"/>
</dbReference>
<feature type="domain" description="Aspartate/glutamate/uridylate kinase" evidence="10">
    <location>
        <begin position="35"/>
        <end position="278"/>
    </location>
</feature>
<evidence type="ECO:0000256" key="9">
    <source>
        <dbReference type="HAMAP-Rule" id="MF_00082"/>
    </source>
</evidence>
<dbReference type="AlphaFoldDB" id="A0A1Y6B4S7"/>
<evidence type="ECO:0000256" key="7">
    <source>
        <dbReference type="ARBA" id="ARBA00022840"/>
    </source>
</evidence>
<comment type="similarity">
    <text evidence="9">Belongs to the acetylglutamate kinase family. ArgB subfamily.</text>
</comment>
<comment type="pathway">
    <text evidence="1 9">Amino-acid biosynthesis; L-arginine biosynthesis; N(2)-acetyl-L-ornithine from L-glutamate: step 2/4.</text>
</comment>
<evidence type="ECO:0000313" key="11">
    <source>
        <dbReference type="EMBL" id="SME92046.1"/>
    </source>
</evidence>
<proteinExistence type="inferred from homology"/>
<dbReference type="NCBIfam" id="TIGR00761">
    <property type="entry name" value="argB"/>
    <property type="match status" value="1"/>
</dbReference>
<dbReference type="SUPFAM" id="SSF53633">
    <property type="entry name" value="Carbamate kinase-like"/>
    <property type="match status" value="1"/>
</dbReference>